<dbReference type="AlphaFoldDB" id="A0A5N5K3Y4"/>
<organism evidence="2 3">
    <name type="scientific">Salix brachista</name>
    <dbReference type="NCBI Taxonomy" id="2182728"/>
    <lineage>
        <taxon>Eukaryota</taxon>
        <taxon>Viridiplantae</taxon>
        <taxon>Streptophyta</taxon>
        <taxon>Embryophyta</taxon>
        <taxon>Tracheophyta</taxon>
        <taxon>Spermatophyta</taxon>
        <taxon>Magnoliopsida</taxon>
        <taxon>eudicotyledons</taxon>
        <taxon>Gunneridae</taxon>
        <taxon>Pentapetalae</taxon>
        <taxon>rosids</taxon>
        <taxon>fabids</taxon>
        <taxon>Malpighiales</taxon>
        <taxon>Salicaceae</taxon>
        <taxon>Saliceae</taxon>
        <taxon>Salix</taxon>
    </lineage>
</organism>
<sequence>MGDERLLRCIKVSDDINHQQQHQGFQSKPTNLVSYKNHKTSPIQINNVSAKRLKLPSSSLSFVVEEEKGGGGNIDESLRPWNLRTRRAACKVALRIEEDPTRRNVTDYPRSYGDGNWFLLAGIKLKAKLSSGEFLCILLPNTGAIPPQLNVSLLRDKNICDEGEKTGRSSLDEGQKTGRPSRDEG</sequence>
<dbReference type="Proteomes" id="UP000326939">
    <property type="component" value="Chromosome 15"/>
</dbReference>
<comment type="caution">
    <text evidence="2">The sequence shown here is derived from an EMBL/GenBank/DDBJ whole genome shotgun (WGS) entry which is preliminary data.</text>
</comment>
<protein>
    <submittedName>
        <fullName evidence="2">Uncharacterized protein</fullName>
    </submittedName>
</protein>
<accession>A0A5N5K3Y4</accession>
<gene>
    <name evidence="2" type="ORF">DKX38_022139</name>
</gene>
<evidence type="ECO:0000313" key="3">
    <source>
        <dbReference type="Proteomes" id="UP000326939"/>
    </source>
</evidence>
<reference evidence="3" key="1">
    <citation type="journal article" date="2019" name="Gigascience">
        <title>De novo genome assembly of the endangered Acer yangbiense, a plant species with extremely small populations endemic to Yunnan Province, China.</title>
        <authorList>
            <person name="Yang J."/>
            <person name="Wariss H.M."/>
            <person name="Tao L."/>
            <person name="Zhang R."/>
            <person name="Yun Q."/>
            <person name="Hollingsworth P."/>
            <person name="Dao Z."/>
            <person name="Luo G."/>
            <person name="Guo H."/>
            <person name="Ma Y."/>
            <person name="Sun W."/>
        </authorList>
    </citation>
    <scope>NUCLEOTIDE SEQUENCE [LARGE SCALE GENOMIC DNA]</scope>
    <source>
        <strain evidence="3">cv. br00</strain>
    </source>
</reference>
<evidence type="ECO:0000313" key="2">
    <source>
        <dbReference type="EMBL" id="KAB5524390.1"/>
    </source>
</evidence>
<dbReference type="EMBL" id="VDCV01000015">
    <property type="protein sequence ID" value="KAB5524390.1"/>
    <property type="molecule type" value="Genomic_DNA"/>
</dbReference>
<proteinExistence type="predicted"/>
<name>A0A5N5K3Y4_9ROSI</name>
<evidence type="ECO:0000256" key="1">
    <source>
        <dbReference type="SAM" id="MobiDB-lite"/>
    </source>
</evidence>
<feature type="region of interest" description="Disordered" evidence="1">
    <location>
        <begin position="163"/>
        <end position="185"/>
    </location>
</feature>
<keyword evidence="3" id="KW-1185">Reference proteome</keyword>